<comment type="caution">
    <text evidence="1">The sequence shown here is derived from an EMBL/GenBank/DDBJ whole genome shotgun (WGS) entry which is preliminary data.</text>
</comment>
<reference evidence="1" key="1">
    <citation type="submission" date="2019-04" db="EMBL/GenBank/DDBJ databases">
        <title>Microbes associate with the intestines of laboratory mice.</title>
        <authorList>
            <person name="Navarre W."/>
            <person name="Wong E."/>
            <person name="Huang K."/>
            <person name="Tropini C."/>
            <person name="Ng K."/>
            <person name="Yu B."/>
        </authorList>
    </citation>
    <scope>NUCLEOTIDE SEQUENCE</scope>
    <source>
        <strain evidence="1">NM73_A23</strain>
    </source>
</reference>
<accession>A0AC61QVH9</accession>
<proteinExistence type="predicted"/>
<evidence type="ECO:0000313" key="1">
    <source>
        <dbReference type="EMBL" id="TGX84168.1"/>
    </source>
</evidence>
<protein>
    <submittedName>
        <fullName evidence="1">Uncharacterized protein</fullName>
    </submittedName>
</protein>
<keyword evidence="2" id="KW-1185">Reference proteome</keyword>
<name>A0AC61QVH9_9BACT</name>
<organism evidence="1 2">
    <name type="scientific">Palleniella muris</name>
    <dbReference type="NCBI Taxonomy" id="3038145"/>
    <lineage>
        <taxon>Bacteria</taxon>
        <taxon>Pseudomonadati</taxon>
        <taxon>Bacteroidota</taxon>
        <taxon>Bacteroidia</taxon>
        <taxon>Bacteroidales</taxon>
        <taxon>Prevotellaceae</taxon>
        <taxon>Palleniella</taxon>
    </lineage>
</organism>
<gene>
    <name evidence="1" type="ORF">E5358_00595</name>
</gene>
<evidence type="ECO:0000313" key="2">
    <source>
        <dbReference type="Proteomes" id="UP000308886"/>
    </source>
</evidence>
<sequence length="162" mass="18491">MKRIDYTIISLVAITAVILSCCGNTKSETSDNPEEQSLPMLGSWRYASMTYIFEGDKPDTASTVFGPDTIQIYDVYRHDSILESYVTLGDTILRRTQMRYIFRNDSIIAENEVKKVQVHVANATDSTLNFDFTLVDGDKTAICHTLSERCELPEWLKHKIKR</sequence>
<dbReference type="EMBL" id="SRZC01000001">
    <property type="protein sequence ID" value="TGX84168.1"/>
    <property type="molecule type" value="Genomic_DNA"/>
</dbReference>
<dbReference type="Proteomes" id="UP000308886">
    <property type="component" value="Unassembled WGS sequence"/>
</dbReference>